<dbReference type="EMBL" id="JABANN010001226">
    <property type="protein sequence ID" value="KAF4650539.1"/>
    <property type="molecule type" value="Genomic_DNA"/>
</dbReference>
<reference evidence="3 4" key="1">
    <citation type="submission" date="2020-04" db="EMBL/GenBank/DDBJ databases">
        <title>Perkinsus olseni comparative genomics.</title>
        <authorList>
            <person name="Bogema D.R."/>
        </authorList>
    </citation>
    <scope>NUCLEOTIDE SEQUENCE [LARGE SCALE GENOMIC DNA]</scope>
    <source>
        <strain evidence="1">ATCC PRA-179</strain>
        <strain evidence="2">ATCC PRA-31</strain>
    </source>
</reference>
<evidence type="ECO:0000313" key="4">
    <source>
        <dbReference type="Proteomes" id="UP000572268"/>
    </source>
</evidence>
<organism evidence="2 4">
    <name type="scientific">Perkinsus olseni</name>
    <name type="common">Perkinsus atlanticus</name>
    <dbReference type="NCBI Taxonomy" id="32597"/>
    <lineage>
        <taxon>Eukaryota</taxon>
        <taxon>Sar</taxon>
        <taxon>Alveolata</taxon>
        <taxon>Perkinsozoa</taxon>
        <taxon>Perkinsea</taxon>
        <taxon>Perkinsida</taxon>
        <taxon>Perkinsidae</taxon>
        <taxon>Perkinsus</taxon>
    </lineage>
</organism>
<evidence type="ECO:0000313" key="2">
    <source>
        <dbReference type="EMBL" id="KAF4650539.1"/>
    </source>
</evidence>
<proteinExistence type="predicted"/>
<dbReference type="Proteomes" id="UP000572268">
    <property type="component" value="Unassembled WGS sequence"/>
</dbReference>
<dbReference type="Proteomes" id="UP000570595">
    <property type="component" value="Unassembled WGS sequence"/>
</dbReference>
<evidence type="ECO:0000313" key="1">
    <source>
        <dbReference type="EMBL" id="KAF4649853.1"/>
    </source>
</evidence>
<dbReference type="OrthoDB" id="1936608at2759"/>
<comment type="caution">
    <text evidence="2">The sequence shown here is derived from an EMBL/GenBank/DDBJ whole genome shotgun (WGS) entry which is preliminary data.</text>
</comment>
<name>A0A7J6KVA8_PEROL</name>
<accession>A0A7J6KVA8</accession>
<dbReference type="EMBL" id="JABAHT010001189">
    <property type="protein sequence ID" value="KAF4649853.1"/>
    <property type="molecule type" value="Genomic_DNA"/>
</dbReference>
<protein>
    <recommendedName>
        <fullName evidence="5">Reverse transcriptase zinc-binding domain-containing protein</fullName>
    </recommendedName>
</protein>
<gene>
    <name evidence="2" type="ORF">FOL46_000909</name>
    <name evidence="1" type="ORF">FOZ61_000882</name>
</gene>
<evidence type="ECO:0000313" key="3">
    <source>
        <dbReference type="Proteomes" id="UP000570595"/>
    </source>
</evidence>
<dbReference type="AlphaFoldDB" id="A0A7J6KVA8"/>
<sequence>MSRSGESPQELLEGVSKGDDRRRIVEVITGHEAHRAHLAKLQSRVGGSSRSCPWCGAPEKSVEHVIYICPAYVRTRQWVKRRLGCLPTKIAGFLTDRGKLHTLVWMLRRIWPSTTARGGGVLRQPASDATFVTASRGNAGQPAPRYMSVLL</sequence>
<evidence type="ECO:0008006" key="5">
    <source>
        <dbReference type="Google" id="ProtNLM"/>
    </source>
</evidence>